<evidence type="ECO:0000313" key="3">
    <source>
        <dbReference type="Proteomes" id="UP000078561"/>
    </source>
</evidence>
<sequence>MVQRLVEPGPPFFGDIGSGFDGGVVLVGKVVDNVDDRSAPVEEILFLLIFPPFDTPLSIQSLDRVQTEEQPTDGPKTASFRV</sequence>
<gene>
    <name evidence="2" type="primary">ABSGL_11841.1 scaffold 12357</name>
</gene>
<dbReference type="Proteomes" id="UP000078561">
    <property type="component" value="Unassembled WGS sequence"/>
</dbReference>
<keyword evidence="3" id="KW-1185">Reference proteome</keyword>
<reference evidence="2" key="1">
    <citation type="submission" date="2016-04" db="EMBL/GenBank/DDBJ databases">
        <authorList>
            <person name="Evans L.H."/>
            <person name="Alamgir A."/>
            <person name="Owens N."/>
            <person name="Weber N.D."/>
            <person name="Virtaneva K."/>
            <person name="Barbian K."/>
            <person name="Babar A."/>
            <person name="Rosenke K."/>
        </authorList>
    </citation>
    <scope>NUCLEOTIDE SEQUENCE [LARGE SCALE GENOMIC DNA]</scope>
    <source>
        <strain evidence="2">CBS 101.48</strain>
    </source>
</reference>
<dbReference type="InParanoid" id="A0A168R208"/>
<organism evidence="2">
    <name type="scientific">Absidia glauca</name>
    <name type="common">Pin mould</name>
    <dbReference type="NCBI Taxonomy" id="4829"/>
    <lineage>
        <taxon>Eukaryota</taxon>
        <taxon>Fungi</taxon>
        <taxon>Fungi incertae sedis</taxon>
        <taxon>Mucoromycota</taxon>
        <taxon>Mucoromycotina</taxon>
        <taxon>Mucoromycetes</taxon>
        <taxon>Mucorales</taxon>
        <taxon>Cunninghamellaceae</taxon>
        <taxon>Absidia</taxon>
    </lineage>
</organism>
<feature type="region of interest" description="Disordered" evidence="1">
    <location>
        <begin position="63"/>
        <end position="82"/>
    </location>
</feature>
<dbReference type="AlphaFoldDB" id="A0A168R208"/>
<evidence type="ECO:0000256" key="1">
    <source>
        <dbReference type="SAM" id="MobiDB-lite"/>
    </source>
</evidence>
<accession>A0A168R208</accession>
<proteinExistence type="predicted"/>
<dbReference type="EMBL" id="LT554489">
    <property type="protein sequence ID" value="SAM05965.1"/>
    <property type="molecule type" value="Genomic_DNA"/>
</dbReference>
<name>A0A168R208_ABSGL</name>
<protein>
    <submittedName>
        <fullName evidence="2">Uncharacterized protein</fullName>
    </submittedName>
</protein>
<evidence type="ECO:0000313" key="2">
    <source>
        <dbReference type="EMBL" id="SAM05965.1"/>
    </source>
</evidence>